<accession>A0A6M0CPH3</accession>
<sequence>MEKHLLLTFLLALLCSCGSSNSASFWIANNSNTSVELQSTVISPTSLGGPKVISKPLLAKPGDIIELGAASFDKNGPITDLFNYKIAGNNGSLKDPMDINNWQKITDKKGKIKYVLYLVSN</sequence>
<dbReference type="Proteomes" id="UP000474296">
    <property type="component" value="Unassembled WGS sequence"/>
</dbReference>
<protein>
    <submittedName>
        <fullName evidence="2">Uncharacterized protein</fullName>
    </submittedName>
</protein>
<keyword evidence="1" id="KW-0732">Signal</keyword>
<keyword evidence="3" id="KW-1185">Reference proteome</keyword>
<dbReference type="RefSeq" id="WP_164032601.1">
    <property type="nucleotide sequence ID" value="NZ_JAABOQ010000004.1"/>
</dbReference>
<feature type="chain" id="PRO_5026818346" evidence="1">
    <location>
        <begin position="23"/>
        <end position="121"/>
    </location>
</feature>
<evidence type="ECO:0000256" key="1">
    <source>
        <dbReference type="SAM" id="SignalP"/>
    </source>
</evidence>
<organism evidence="2 3">
    <name type="scientific">Spongiivirga citrea</name>
    <dbReference type="NCBI Taxonomy" id="1481457"/>
    <lineage>
        <taxon>Bacteria</taxon>
        <taxon>Pseudomonadati</taxon>
        <taxon>Bacteroidota</taxon>
        <taxon>Flavobacteriia</taxon>
        <taxon>Flavobacteriales</taxon>
        <taxon>Flavobacteriaceae</taxon>
        <taxon>Spongiivirga</taxon>
    </lineage>
</organism>
<dbReference type="AlphaFoldDB" id="A0A6M0CPH3"/>
<dbReference type="PROSITE" id="PS51257">
    <property type="entry name" value="PROKAR_LIPOPROTEIN"/>
    <property type="match status" value="1"/>
</dbReference>
<feature type="signal peptide" evidence="1">
    <location>
        <begin position="1"/>
        <end position="22"/>
    </location>
</feature>
<evidence type="ECO:0000313" key="2">
    <source>
        <dbReference type="EMBL" id="NER17934.1"/>
    </source>
</evidence>
<dbReference type="EMBL" id="JAABOQ010000004">
    <property type="protein sequence ID" value="NER17934.1"/>
    <property type="molecule type" value="Genomic_DNA"/>
</dbReference>
<name>A0A6M0CPH3_9FLAO</name>
<proteinExistence type="predicted"/>
<comment type="caution">
    <text evidence="2">The sequence shown here is derived from an EMBL/GenBank/DDBJ whole genome shotgun (WGS) entry which is preliminary data.</text>
</comment>
<gene>
    <name evidence="2" type="ORF">GWK10_11975</name>
</gene>
<evidence type="ECO:0000313" key="3">
    <source>
        <dbReference type="Proteomes" id="UP000474296"/>
    </source>
</evidence>
<reference evidence="2 3" key="1">
    <citation type="submission" date="2020-01" db="EMBL/GenBank/DDBJ databases">
        <title>Spongiivirga citrea KCTC 32990T.</title>
        <authorList>
            <person name="Wang G."/>
        </authorList>
    </citation>
    <scope>NUCLEOTIDE SEQUENCE [LARGE SCALE GENOMIC DNA]</scope>
    <source>
        <strain evidence="2 3">KCTC 32990</strain>
    </source>
</reference>